<dbReference type="GO" id="GO:0007165">
    <property type="term" value="P:signal transduction"/>
    <property type="evidence" value="ECO:0007669"/>
    <property type="project" value="InterPro"/>
</dbReference>
<dbReference type="InterPro" id="IPR001660">
    <property type="entry name" value="SAM"/>
</dbReference>
<feature type="domain" description="Ras-associating" evidence="6">
    <location>
        <begin position="325"/>
        <end position="399"/>
    </location>
</feature>
<gene>
    <name evidence="7" type="ORF">BCR39DRAFT_552741</name>
</gene>
<organism evidence="7 8">
    <name type="scientific">Naematelia encephala</name>
    <dbReference type="NCBI Taxonomy" id="71784"/>
    <lineage>
        <taxon>Eukaryota</taxon>
        <taxon>Fungi</taxon>
        <taxon>Dikarya</taxon>
        <taxon>Basidiomycota</taxon>
        <taxon>Agaricomycotina</taxon>
        <taxon>Tremellomycetes</taxon>
        <taxon>Tremellales</taxon>
        <taxon>Naemateliaceae</taxon>
        <taxon>Naematelia</taxon>
    </lineage>
</organism>
<keyword evidence="8" id="KW-1185">Reference proteome</keyword>
<dbReference type="SMART" id="SM00454">
    <property type="entry name" value="SAM"/>
    <property type="match status" value="1"/>
</dbReference>
<dbReference type="PANTHER" id="PTHR24135:SF28">
    <property type="entry name" value="LD13733P"/>
    <property type="match status" value="1"/>
</dbReference>
<proteinExistence type="predicted"/>
<dbReference type="Gene3D" id="1.10.150.50">
    <property type="entry name" value="Transcription Factor, Ets-1"/>
    <property type="match status" value="1"/>
</dbReference>
<evidence type="ECO:0000256" key="2">
    <source>
        <dbReference type="PROSITE-ProRule" id="PRU00192"/>
    </source>
</evidence>
<reference evidence="7 8" key="1">
    <citation type="submission" date="2016-07" db="EMBL/GenBank/DDBJ databases">
        <title>Pervasive Adenine N6-methylation of Active Genes in Fungi.</title>
        <authorList>
            <consortium name="DOE Joint Genome Institute"/>
            <person name="Mondo S.J."/>
            <person name="Dannebaum R.O."/>
            <person name="Kuo R.C."/>
            <person name="Labutti K."/>
            <person name="Haridas S."/>
            <person name="Kuo A."/>
            <person name="Salamov A."/>
            <person name="Ahrendt S.R."/>
            <person name="Lipzen A."/>
            <person name="Sullivan W."/>
            <person name="Andreopoulos W.B."/>
            <person name="Clum A."/>
            <person name="Lindquist E."/>
            <person name="Daum C."/>
            <person name="Ramamoorthy G.K."/>
            <person name="Gryganskyi A."/>
            <person name="Culley D."/>
            <person name="Magnuson J.K."/>
            <person name="James T.Y."/>
            <person name="O'Malley M.A."/>
            <person name="Stajich J.E."/>
            <person name="Spatafora J.W."/>
            <person name="Visel A."/>
            <person name="Grigoriev I.V."/>
        </authorList>
    </citation>
    <scope>NUCLEOTIDE SEQUENCE [LARGE SCALE GENOMIC DNA]</scope>
    <source>
        <strain evidence="7 8">68-887.2</strain>
    </source>
</reference>
<evidence type="ECO:0000259" key="6">
    <source>
        <dbReference type="PROSITE" id="PS50200"/>
    </source>
</evidence>
<dbReference type="InterPro" id="IPR029071">
    <property type="entry name" value="Ubiquitin-like_domsf"/>
</dbReference>
<dbReference type="InterPro" id="IPR013761">
    <property type="entry name" value="SAM/pointed_sf"/>
</dbReference>
<dbReference type="PROSITE" id="PS50105">
    <property type="entry name" value="SAM_DOMAIN"/>
    <property type="match status" value="1"/>
</dbReference>
<dbReference type="STRING" id="71784.A0A1Y2AHU6"/>
<dbReference type="AlphaFoldDB" id="A0A1Y2AHU6"/>
<dbReference type="InterPro" id="IPR036028">
    <property type="entry name" value="SH3-like_dom_sf"/>
</dbReference>
<evidence type="ECO:0000256" key="1">
    <source>
        <dbReference type="ARBA" id="ARBA00022443"/>
    </source>
</evidence>
<feature type="compositionally biased region" description="Basic and acidic residues" evidence="3">
    <location>
        <begin position="698"/>
        <end position="707"/>
    </location>
</feature>
<feature type="compositionally biased region" description="Basic and acidic residues" evidence="3">
    <location>
        <begin position="311"/>
        <end position="321"/>
    </location>
</feature>
<feature type="region of interest" description="Disordered" evidence="3">
    <location>
        <begin position="424"/>
        <end position="490"/>
    </location>
</feature>
<dbReference type="InterPro" id="IPR000159">
    <property type="entry name" value="RA_dom"/>
</dbReference>
<evidence type="ECO:0000256" key="3">
    <source>
        <dbReference type="SAM" id="MobiDB-lite"/>
    </source>
</evidence>
<protein>
    <recommendedName>
        <fullName evidence="9">Protein kinase regulator</fullName>
    </recommendedName>
</protein>
<dbReference type="CDD" id="cd00174">
    <property type="entry name" value="SH3"/>
    <property type="match status" value="1"/>
</dbReference>
<feature type="compositionally biased region" description="Polar residues" evidence="3">
    <location>
        <begin position="297"/>
        <end position="310"/>
    </location>
</feature>
<dbReference type="PANTHER" id="PTHR24135">
    <property type="entry name" value="SH3 AND MULTIPLE ANKYRIN REPEAT DOMAINS PROTEIN"/>
    <property type="match status" value="1"/>
</dbReference>
<dbReference type="PROSITE" id="PS50002">
    <property type="entry name" value="SH3"/>
    <property type="match status" value="2"/>
</dbReference>
<dbReference type="Pfam" id="PF00788">
    <property type="entry name" value="RA"/>
    <property type="match status" value="1"/>
</dbReference>
<evidence type="ECO:0000313" key="7">
    <source>
        <dbReference type="EMBL" id="ORY21850.1"/>
    </source>
</evidence>
<sequence length="707" mass="74895">MAAVTSPTSASPGLSLLEWDEGAVCDWLGSIGLAQYMDSIYEQGITGDVLSVMDHTSLQELGMGSIGHRLTLLRNVWEIKRDQGIEFGEDDWKPQDAGVAEPVKPVVQSAQLDRLWDTILEQQERLTHLEQDQVRILSALGDYGITVPVASSADGDVMHGLPPADKGHNPWRGFGGNGRGSDGEEPEAGPSRGTRRASQIFPSSLASSANSYLPPLSSDSATFQDSFTPPAVSASYPFESPSQSNGGDKSSLVPSKPPPLTRLMSGSSIMQSTNSPSSSTSTPPITNGRPLLVPSAMTASSSAITPNPTVSDKDRSRAKDAAHSAAKSFRVTLEDPCWKVLPAALKKYKINDDWKMYALFICFGNTERCLSYDEKPLMLFQKLKENGQKPVFMLRHIKDIKSPIAVAQQKQAVKLGLPPNTTVNVLPKIKPATDTSISPTKAGTGSLQPGSRGADDGQTPSGGAFPELPSPGLREGEPAPQKVAPGAGTLVDKDGNVTNVTYAVAIYPYIADRQDEFDVAVGATFVILSKAKGWYIVQKDPVGSGKIVPDQSKSGWVPAGCLLEISSPISISTPAASEVPLAYPGLAPLPPSTIMSSSYPGVVLMEYEAKGDNELTLKEGDKVRVYKKYCHWSYTIKEDSGERGWVPAWFIGKLGSSSSNGSESQPSSAATPTGPISGGVSASGSGSTVAVENPGDSGRMEELQGES</sequence>
<dbReference type="InterPro" id="IPR001452">
    <property type="entry name" value="SH3_domain"/>
</dbReference>
<evidence type="ECO:0000259" key="5">
    <source>
        <dbReference type="PROSITE" id="PS50105"/>
    </source>
</evidence>
<dbReference type="EMBL" id="MCFC01000103">
    <property type="protein sequence ID" value="ORY21850.1"/>
    <property type="molecule type" value="Genomic_DNA"/>
</dbReference>
<dbReference type="CDD" id="cd01786">
    <property type="entry name" value="RA_STE50"/>
    <property type="match status" value="1"/>
</dbReference>
<keyword evidence="1 2" id="KW-0728">SH3 domain</keyword>
<feature type="domain" description="SH3" evidence="4">
    <location>
        <begin position="596"/>
        <end position="656"/>
    </location>
</feature>
<feature type="compositionally biased region" description="Polar residues" evidence="3">
    <location>
        <begin position="433"/>
        <end position="449"/>
    </location>
</feature>
<dbReference type="OrthoDB" id="8883818at2759"/>
<dbReference type="SMART" id="SM00326">
    <property type="entry name" value="SH3"/>
    <property type="match status" value="2"/>
</dbReference>
<dbReference type="SUPFAM" id="SSF47769">
    <property type="entry name" value="SAM/Pointed domain"/>
    <property type="match status" value="1"/>
</dbReference>
<dbReference type="Gene3D" id="2.30.30.40">
    <property type="entry name" value="SH3 Domains"/>
    <property type="match status" value="2"/>
</dbReference>
<feature type="region of interest" description="Disordered" evidence="3">
    <location>
        <begin position="152"/>
        <end position="197"/>
    </location>
</feature>
<dbReference type="InParanoid" id="A0A1Y2AHU6"/>
<dbReference type="Gene3D" id="3.10.20.90">
    <property type="entry name" value="Phosphatidylinositol 3-kinase Catalytic Subunit, Chain A, domain 1"/>
    <property type="match status" value="1"/>
</dbReference>
<dbReference type="Pfam" id="PF07647">
    <property type="entry name" value="SAM_2"/>
    <property type="match status" value="1"/>
</dbReference>
<dbReference type="InterPro" id="IPR051569">
    <property type="entry name" value="SHANK"/>
</dbReference>
<comment type="caution">
    <text evidence="7">The sequence shown here is derived from an EMBL/GenBank/DDBJ whole genome shotgun (WGS) entry which is preliminary data.</text>
</comment>
<dbReference type="SMART" id="SM00314">
    <property type="entry name" value="RA"/>
    <property type="match status" value="1"/>
</dbReference>
<feature type="domain" description="SAM" evidence="5">
    <location>
        <begin position="19"/>
        <end position="82"/>
    </location>
</feature>
<evidence type="ECO:0000313" key="8">
    <source>
        <dbReference type="Proteomes" id="UP000193986"/>
    </source>
</evidence>
<evidence type="ECO:0008006" key="9">
    <source>
        <dbReference type="Google" id="ProtNLM"/>
    </source>
</evidence>
<dbReference type="SUPFAM" id="SSF54236">
    <property type="entry name" value="Ubiquitin-like"/>
    <property type="match status" value="1"/>
</dbReference>
<name>A0A1Y2AHU6_9TREE</name>
<accession>A0A1Y2AHU6</accession>
<dbReference type="Proteomes" id="UP000193986">
    <property type="component" value="Unassembled WGS sequence"/>
</dbReference>
<dbReference type="SUPFAM" id="SSF50044">
    <property type="entry name" value="SH3-domain"/>
    <property type="match status" value="2"/>
</dbReference>
<evidence type="ECO:0000259" key="4">
    <source>
        <dbReference type="PROSITE" id="PS50002"/>
    </source>
</evidence>
<feature type="region of interest" description="Disordered" evidence="3">
    <location>
        <begin position="656"/>
        <end position="707"/>
    </location>
</feature>
<feature type="compositionally biased region" description="Low complexity" evidence="3">
    <location>
        <begin position="267"/>
        <end position="287"/>
    </location>
</feature>
<feature type="region of interest" description="Disordered" evidence="3">
    <location>
        <begin position="234"/>
        <end position="321"/>
    </location>
</feature>
<dbReference type="PROSITE" id="PS50200">
    <property type="entry name" value="RA"/>
    <property type="match status" value="1"/>
</dbReference>
<feature type="compositionally biased region" description="Low complexity" evidence="3">
    <location>
        <begin position="656"/>
        <end position="687"/>
    </location>
</feature>
<dbReference type="Pfam" id="PF00018">
    <property type="entry name" value="SH3_1"/>
    <property type="match status" value="1"/>
</dbReference>
<feature type="domain" description="SH3" evidence="4">
    <location>
        <begin position="498"/>
        <end position="567"/>
    </location>
</feature>